<evidence type="ECO:0008006" key="3">
    <source>
        <dbReference type="Google" id="ProtNLM"/>
    </source>
</evidence>
<accession>A0A1W6LFI9</accession>
<dbReference type="EMBL" id="CP015118">
    <property type="protein sequence ID" value="ARN23025.1"/>
    <property type="molecule type" value="Genomic_DNA"/>
</dbReference>
<dbReference type="AlphaFoldDB" id="A0A1W6LFI9"/>
<dbReference type="KEGG" id="rgu:A4W93_25675"/>
<evidence type="ECO:0000313" key="1">
    <source>
        <dbReference type="EMBL" id="ARN23025.1"/>
    </source>
</evidence>
<protein>
    <recommendedName>
        <fullName evidence="3">Twin-arginine translocation pathway signal protein</fullName>
    </recommendedName>
</protein>
<gene>
    <name evidence="1" type="ORF">A4W93_25675</name>
</gene>
<organism evidence="1 2">
    <name type="scientific">Piscinibacter gummiphilus</name>
    <dbReference type="NCBI Taxonomy" id="946333"/>
    <lineage>
        <taxon>Bacteria</taxon>
        <taxon>Pseudomonadati</taxon>
        <taxon>Pseudomonadota</taxon>
        <taxon>Betaproteobacteria</taxon>
        <taxon>Burkholderiales</taxon>
        <taxon>Sphaerotilaceae</taxon>
        <taxon>Piscinibacter</taxon>
    </lineage>
</organism>
<name>A0A1W6LFI9_9BURK</name>
<dbReference type="Proteomes" id="UP000193427">
    <property type="component" value="Chromosome"/>
</dbReference>
<evidence type="ECO:0000313" key="2">
    <source>
        <dbReference type="Proteomes" id="UP000193427"/>
    </source>
</evidence>
<dbReference type="STRING" id="946333.A4W93_25675"/>
<sequence length="158" mass="16456">MAGGALWGTGLGNAQAQVVPPVSALDAASLAIVRVWVPIVLGESALPADPTARQAAITLVAQRAGELVSNYHPFNQASVLGLFTTLKNGPQIFNPAFPPTWEAMPAAALTALLDALRLSASASQRSIYSAFMGIIPNAHYSNPTNWPAINYPGPPSIK</sequence>
<reference evidence="1 2" key="1">
    <citation type="submission" date="2016-04" db="EMBL/GenBank/DDBJ databases">
        <title>Complete genome sequence of natural rubber-degrading, novel Gram-negative bacterium, Rhizobacter gummiphilus strain NS21.</title>
        <authorList>
            <person name="Tabata M."/>
            <person name="Kasai D."/>
            <person name="Fukuda M."/>
        </authorList>
    </citation>
    <scope>NUCLEOTIDE SEQUENCE [LARGE SCALE GENOMIC DNA]</scope>
    <source>
        <strain evidence="1 2">NS21</strain>
    </source>
</reference>
<keyword evidence="2" id="KW-1185">Reference proteome</keyword>
<proteinExistence type="predicted"/>